<dbReference type="PANTHER" id="PTHR30005:SF0">
    <property type="entry name" value="RETROGRADE REGULATION PROTEIN 2"/>
    <property type="match status" value="1"/>
</dbReference>
<dbReference type="InterPro" id="IPR043129">
    <property type="entry name" value="ATPase_NBD"/>
</dbReference>
<keyword evidence="3" id="KW-1185">Reference proteome</keyword>
<dbReference type="Gene3D" id="3.30.420.40">
    <property type="match status" value="1"/>
</dbReference>
<protein>
    <submittedName>
        <fullName evidence="2">Exopolyphosphatase/guanosine-5'-triphosphate, 3'-diphosphate pyrophosphatase</fullName>
        <ecNumber evidence="2">3.6.1.11</ecNumber>
        <ecNumber evidence="2">3.6.1.40</ecNumber>
    </submittedName>
</protein>
<gene>
    <name evidence="2" type="ORF">HNQ57_002066</name>
</gene>
<dbReference type="SUPFAM" id="SSF53067">
    <property type="entry name" value="Actin-like ATPase domain"/>
    <property type="match status" value="2"/>
</dbReference>
<dbReference type="AlphaFoldDB" id="A0A840R5D8"/>
<dbReference type="GO" id="GO:0004309">
    <property type="term" value="F:exopolyphosphatase activity"/>
    <property type="evidence" value="ECO:0007669"/>
    <property type="project" value="UniProtKB-EC"/>
</dbReference>
<dbReference type="InterPro" id="IPR050273">
    <property type="entry name" value="GppA/Ppx_hydrolase"/>
</dbReference>
<evidence type="ECO:0000313" key="2">
    <source>
        <dbReference type="EMBL" id="MBB5187788.1"/>
    </source>
</evidence>
<dbReference type="EC" id="3.6.1.40" evidence="2"/>
<keyword evidence="2" id="KW-0378">Hydrolase</keyword>
<comment type="caution">
    <text evidence="2">The sequence shown here is derived from an EMBL/GenBank/DDBJ whole genome shotgun (WGS) entry which is preliminary data.</text>
</comment>
<reference evidence="2 3" key="1">
    <citation type="submission" date="2020-08" db="EMBL/GenBank/DDBJ databases">
        <title>Genomic Encyclopedia of Type Strains, Phase IV (KMG-IV): sequencing the most valuable type-strain genomes for metagenomic binning, comparative biology and taxonomic classification.</title>
        <authorList>
            <person name="Goeker M."/>
        </authorList>
    </citation>
    <scope>NUCLEOTIDE SEQUENCE [LARGE SCALE GENOMIC DNA]</scope>
    <source>
        <strain evidence="2 3">DSM 25701</strain>
    </source>
</reference>
<dbReference type="Proteomes" id="UP000536640">
    <property type="component" value="Unassembled WGS sequence"/>
</dbReference>
<dbReference type="RefSeq" id="WP_184462652.1">
    <property type="nucleotide sequence ID" value="NZ_JACHHW010000005.1"/>
</dbReference>
<name>A0A840R5D8_9GAMM</name>
<dbReference type="CDD" id="cd24053">
    <property type="entry name" value="ASKHA_NBD_EcPPX-GppA-like"/>
    <property type="match status" value="1"/>
</dbReference>
<dbReference type="InterPro" id="IPR003695">
    <property type="entry name" value="Ppx_GppA_N"/>
</dbReference>
<accession>A0A840R5D8</accession>
<feature type="domain" description="Ppx/GppA phosphatase N-terminal" evidence="1">
    <location>
        <begin position="33"/>
        <end position="296"/>
    </location>
</feature>
<sequence length="314" mass="33122">MTAASYIAAIDMGSNSFHLLIGQIQHRTWRSCYKTERKVQLAAGNDGGFLQADAQMRALACLVEYKQILEGYDPMPLHIVATASLRGMANAASFCLQVQSVLGVMPEIVSGELEAELVYLGVGNEAGHGAQLVVDIGGGSTELAFGHGQGMARGRSVAVGCLSYLRYFPEGRLGRADVNAALTAARAEFERAAATLALPSGVAVVGCSGTLLAVEQVLIARCGHSGGIYRDDLRHLVADLQSFTSVESVFFEGLPADRQSIFASGLAIVLALFEALNIDEMAVSERGLREGILERSVNAGTVSAVSVETKNKGE</sequence>
<dbReference type="GO" id="GO:0008894">
    <property type="term" value="F:guanosine-5'-triphosphate,3'-diphosphate diphosphatase activity"/>
    <property type="evidence" value="ECO:0007669"/>
    <property type="project" value="UniProtKB-EC"/>
</dbReference>
<dbReference type="EMBL" id="JACHHW010000005">
    <property type="protein sequence ID" value="MBB5187788.1"/>
    <property type="molecule type" value="Genomic_DNA"/>
</dbReference>
<evidence type="ECO:0000313" key="3">
    <source>
        <dbReference type="Proteomes" id="UP000536640"/>
    </source>
</evidence>
<organism evidence="2 3">
    <name type="scientific">Zhongshania antarctica</name>
    <dbReference type="NCBI Taxonomy" id="641702"/>
    <lineage>
        <taxon>Bacteria</taxon>
        <taxon>Pseudomonadati</taxon>
        <taxon>Pseudomonadota</taxon>
        <taxon>Gammaproteobacteria</taxon>
        <taxon>Cellvibrionales</taxon>
        <taxon>Spongiibacteraceae</taxon>
        <taxon>Zhongshania</taxon>
    </lineage>
</organism>
<evidence type="ECO:0000259" key="1">
    <source>
        <dbReference type="Pfam" id="PF02541"/>
    </source>
</evidence>
<dbReference type="PANTHER" id="PTHR30005">
    <property type="entry name" value="EXOPOLYPHOSPHATASE"/>
    <property type="match status" value="1"/>
</dbReference>
<dbReference type="Gene3D" id="3.30.420.150">
    <property type="entry name" value="Exopolyphosphatase. Domain 2"/>
    <property type="match status" value="1"/>
</dbReference>
<dbReference type="Pfam" id="PF02541">
    <property type="entry name" value="Ppx-GppA"/>
    <property type="match status" value="1"/>
</dbReference>
<proteinExistence type="predicted"/>
<dbReference type="EC" id="3.6.1.11" evidence="2"/>